<dbReference type="RefSeq" id="XP_065665009.1">
    <property type="nucleotide sequence ID" value="XM_065808937.1"/>
</dbReference>
<dbReference type="Proteomes" id="UP001652625">
    <property type="component" value="Chromosome 11"/>
</dbReference>
<evidence type="ECO:0000256" key="3">
    <source>
        <dbReference type="PROSITE-ProRule" id="PRU00176"/>
    </source>
</evidence>
<proteinExistence type="predicted"/>
<dbReference type="InterPro" id="IPR035979">
    <property type="entry name" value="RBD_domain_sf"/>
</dbReference>
<feature type="region of interest" description="Disordered" evidence="4">
    <location>
        <begin position="376"/>
        <end position="397"/>
    </location>
</feature>
<keyword evidence="1" id="KW-0677">Repeat</keyword>
<evidence type="ECO:0000313" key="7">
    <source>
        <dbReference type="RefSeq" id="XP_065665009.1"/>
    </source>
</evidence>
<gene>
    <name evidence="7" type="primary">LOC100213955</name>
</gene>
<evidence type="ECO:0000259" key="5">
    <source>
        <dbReference type="PROSITE" id="PS50102"/>
    </source>
</evidence>
<evidence type="ECO:0000256" key="2">
    <source>
        <dbReference type="ARBA" id="ARBA00022884"/>
    </source>
</evidence>
<reference evidence="7" key="1">
    <citation type="submission" date="2025-08" db="UniProtKB">
        <authorList>
            <consortium name="RefSeq"/>
        </authorList>
    </citation>
    <scope>IDENTIFICATION</scope>
</reference>
<evidence type="ECO:0000256" key="4">
    <source>
        <dbReference type="SAM" id="MobiDB-lite"/>
    </source>
</evidence>
<feature type="compositionally biased region" description="Basic and acidic residues" evidence="4">
    <location>
        <begin position="385"/>
        <end position="397"/>
    </location>
</feature>
<dbReference type="PANTHER" id="PTHR48032:SF6">
    <property type="entry name" value="RNA-BINDING (RRM_RBD_RNP MOTIFS) FAMILY PROTEIN"/>
    <property type="match status" value="1"/>
</dbReference>
<keyword evidence="2 3" id="KW-0694">RNA-binding</keyword>
<keyword evidence="6" id="KW-1185">Reference proteome</keyword>
<organism evidence="6 7">
    <name type="scientific">Hydra vulgaris</name>
    <name type="common">Hydra</name>
    <name type="synonym">Hydra attenuata</name>
    <dbReference type="NCBI Taxonomy" id="6087"/>
    <lineage>
        <taxon>Eukaryota</taxon>
        <taxon>Metazoa</taxon>
        <taxon>Cnidaria</taxon>
        <taxon>Hydrozoa</taxon>
        <taxon>Hydroidolina</taxon>
        <taxon>Anthoathecata</taxon>
        <taxon>Aplanulata</taxon>
        <taxon>Hydridae</taxon>
        <taxon>Hydra</taxon>
    </lineage>
</organism>
<dbReference type="GeneID" id="100213955"/>
<dbReference type="Gene3D" id="3.30.70.330">
    <property type="match status" value="2"/>
</dbReference>
<dbReference type="InterPro" id="IPR012677">
    <property type="entry name" value="Nucleotide-bd_a/b_plait_sf"/>
</dbReference>
<feature type="compositionally biased region" description="Basic and acidic residues" evidence="4">
    <location>
        <begin position="197"/>
        <end position="218"/>
    </location>
</feature>
<feature type="domain" description="RRM" evidence="5">
    <location>
        <begin position="15"/>
        <end position="96"/>
    </location>
</feature>
<dbReference type="SUPFAM" id="SSF54928">
    <property type="entry name" value="RNA-binding domain, RBD"/>
    <property type="match status" value="2"/>
</dbReference>
<evidence type="ECO:0000313" key="6">
    <source>
        <dbReference type="Proteomes" id="UP001652625"/>
    </source>
</evidence>
<dbReference type="PROSITE" id="PS50102">
    <property type="entry name" value="RRM"/>
    <property type="match status" value="2"/>
</dbReference>
<dbReference type="PANTHER" id="PTHR48032">
    <property type="entry name" value="RNA-BINDING PROTEIN MUSASHI HOMOLOG RBP6"/>
    <property type="match status" value="1"/>
</dbReference>
<protein>
    <submittedName>
        <fullName evidence="7">Uncharacterized protein LOC100213955</fullName>
    </submittedName>
</protein>
<dbReference type="Pfam" id="PF00076">
    <property type="entry name" value="RRM_1"/>
    <property type="match status" value="2"/>
</dbReference>
<evidence type="ECO:0000256" key="1">
    <source>
        <dbReference type="ARBA" id="ARBA00022737"/>
    </source>
</evidence>
<accession>A0ABM4CSW2</accession>
<dbReference type="InterPro" id="IPR000504">
    <property type="entry name" value="RRM_dom"/>
</dbReference>
<dbReference type="SMART" id="SM00360">
    <property type="entry name" value="RRM"/>
    <property type="match status" value="2"/>
</dbReference>
<sequence length="397" mass="43632">MSYIPVALEADEQERKLFIGGLNKYHTDEDRLRKFFCEYGKIVDVTIMRDNDKQSRGFGFVLFENASSVNDIIANKKAGASFELDDHQIEVKRALPKVPGGNAGTSRTGGLYRKVFVGGLPSSITEDDLRSHFEKFGAVHEVDLLRDRDTNRLRGFAFVTFEDEDSADKCIQKRAQEICKKFCEIKRAQTRSTLTKYESDDRNDGNRRQDHPLTDRLFKNGPTASPQTSLGVMNLNEVNQLIQQAYAMGQQSVLQNTGLQAPTATALLGLGGVASYTQSVNNTLLQALMNQAPPAVSLPGPIVPSAGLAHSSNAANANTINQLAQLLNGKGIDVNALSVLLNKDQDTNRAPLKSNSGTPGYATGYPASSSYDMYYNSQSSQYGPSKEDEKRPAYRPY</sequence>
<name>A0ABM4CSW2_HYDVU</name>
<feature type="domain" description="RRM" evidence="5">
    <location>
        <begin position="113"/>
        <end position="190"/>
    </location>
</feature>
<feature type="region of interest" description="Disordered" evidence="4">
    <location>
        <begin position="194"/>
        <end position="224"/>
    </location>
</feature>